<dbReference type="EC" id="6.1.1.5" evidence="2"/>
<dbReference type="InterPro" id="IPR023586">
    <property type="entry name" value="Ile-tRNA-ligase_type2"/>
</dbReference>
<gene>
    <name evidence="13" type="ORF">PT974_12346</name>
</gene>
<keyword evidence="4 10" id="KW-0547">Nucleotide-binding</keyword>
<dbReference type="InterPro" id="IPR002301">
    <property type="entry name" value="Ile-tRNA-ligase"/>
</dbReference>
<dbReference type="Pfam" id="PF19302">
    <property type="entry name" value="DUF5915"/>
    <property type="match status" value="1"/>
</dbReference>
<evidence type="ECO:0000256" key="9">
    <source>
        <dbReference type="ARBA" id="ARBA00048359"/>
    </source>
</evidence>
<dbReference type="CDD" id="cd00818">
    <property type="entry name" value="IleRS_core"/>
    <property type="match status" value="1"/>
</dbReference>
<dbReference type="EMBL" id="JAVFKD010000016">
    <property type="protein sequence ID" value="KAK5988206.1"/>
    <property type="molecule type" value="Genomic_DNA"/>
</dbReference>
<keyword evidence="5 10" id="KW-0067">ATP-binding</keyword>
<comment type="caution">
    <text evidence="13">The sequence shown here is derived from an EMBL/GenBank/DDBJ whole genome shotgun (WGS) entry which is preliminary data.</text>
</comment>
<evidence type="ECO:0000256" key="7">
    <source>
        <dbReference type="ARBA" id="ARBA00023146"/>
    </source>
</evidence>
<comment type="catalytic activity">
    <reaction evidence="9">
        <text>tRNA(Ile) + L-isoleucine + ATP = L-isoleucyl-tRNA(Ile) + AMP + diphosphate</text>
        <dbReference type="Rhea" id="RHEA:11060"/>
        <dbReference type="Rhea" id="RHEA-COMP:9666"/>
        <dbReference type="Rhea" id="RHEA-COMP:9695"/>
        <dbReference type="ChEBI" id="CHEBI:30616"/>
        <dbReference type="ChEBI" id="CHEBI:33019"/>
        <dbReference type="ChEBI" id="CHEBI:58045"/>
        <dbReference type="ChEBI" id="CHEBI:78442"/>
        <dbReference type="ChEBI" id="CHEBI:78528"/>
        <dbReference type="ChEBI" id="CHEBI:456215"/>
        <dbReference type="EC" id="6.1.1.5"/>
    </reaction>
</comment>
<keyword evidence="7 10" id="KW-0030">Aminoacyl-tRNA synthetase</keyword>
<dbReference type="PANTHER" id="PTHR42780">
    <property type="entry name" value="SOLEUCYL-TRNA SYNTHETASE"/>
    <property type="match status" value="1"/>
</dbReference>
<reference evidence="13 14" key="1">
    <citation type="submission" date="2024-01" db="EMBL/GenBank/DDBJ databases">
        <title>Complete genome of Cladobotryum mycophilum ATHUM6906.</title>
        <authorList>
            <person name="Christinaki A.C."/>
            <person name="Myridakis A.I."/>
            <person name="Kouvelis V.N."/>
        </authorList>
    </citation>
    <scope>NUCLEOTIDE SEQUENCE [LARGE SCALE GENOMIC DNA]</scope>
    <source>
        <strain evidence="13 14">ATHUM6906</strain>
    </source>
</reference>
<evidence type="ECO:0000256" key="2">
    <source>
        <dbReference type="ARBA" id="ARBA00013165"/>
    </source>
</evidence>
<dbReference type="InterPro" id="IPR009008">
    <property type="entry name" value="Val/Leu/Ile-tRNA-synth_edit"/>
</dbReference>
<dbReference type="SUPFAM" id="SSF52374">
    <property type="entry name" value="Nucleotidylyl transferase"/>
    <property type="match status" value="1"/>
</dbReference>
<keyword evidence="14" id="KW-1185">Reference proteome</keyword>
<evidence type="ECO:0000259" key="11">
    <source>
        <dbReference type="Pfam" id="PF00133"/>
    </source>
</evidence>
<dbReference type="InterPro" id="IPR013155">
    <property type="entry name" value="M/V/L/I-tRNA-synth_anticd-bd"/>
</dbReference>
<protein>
    <recommendedName>
        <fullName evidence="2">isoleucine--tRNA ligase</fullName>
        <ecNumber evidence="2">6.1.1.5</ecNumber>
    </recommendedName>
    <alternativeName>
        <fullName evidence="8">Isoleucyl-tRNA synthetase</fullName>
    </alternativeName>
</protein>
<evidence type="ECO:0000256" key="5">
    <source>
        <dbReference type="ARBA" id="ARBA00022840"/>
    </source>
</evidence>
<proteinExistence type="inferred from homology"/>
<dbReference type="InterPro" id="IPR009080">
    <property type="entry name" value="tRNAsynth_Ia_anticodon-bd"/>
</dbReference>
<dbReference type="Gene3D" id="3.40.50.620">
    <property type="entry name" value="HUPs"/>
    <property type="match status" value="2"/>
</dbReference>
<dbReference type="PROSITE" id="PS00178">
    <property type="entry name" value="AA_TRNA_LIGASE_I"/>
    <property type="match status" value="1"/>
</dbReference>
<dbReference type="SUPFAM" id="SSF50677">
    <property type="entry name" value="ValRS/IleRS/LeuRS editing domain"/>
    <property type="match status" value="1"/>
</dbReference>
<feature type="domain" description="Methionyl/Valyl/Leucyl/Isoleucyl-tRNA synthetase anticodon-binding" evidence="12">
    <location>
        <begin position="695"/>
        <end position="838"/>
    </location>
</feature>
<evidence type="ECO:0000256" key="8">
    <source>
        <dbReference type="ARBA" id="ARBA00032665"/>
    </source>
</evidence>
<dbReference type="SUPFAM" id="SSF47323">
    <property type="entry name" value="Anticodon-binding domain of a subclass of class I aminoacyl-tRNA synthetases"/>
    <property type="match status" value="1"/>
</dbReference>
<feature type="domain" description="Aminoacyl-tRNA synthetase class Ia" evidence="11">
    <location>
        <begin position="12"/>
        <end position="639"/>
    </location>
</feature>
<evidence type="ECO:0000256" key="3">
    <source>
        <dbReference type="ARBA" id="ARBA00022598"/>
    </source>
</evidence>
<dbReference type="PRINTS" id="PR00984">
    <property type="entry name" value="TRNASYNTHILE"/>
</dbReference>
<dbReference type="NCBIfam" id="TIGR00392">
    <property type="entry name" value="ileS"/>
    <property type="match status" value="1"/>
</dbReference>
<evidence type="ECO:0000259" key="12">
    <source>
        <dbReference type="Pfam" id="PF08264"/>
    </source>
</evidence>
<evidence type="ECO:0000256" key="6">
    <source>
        <dbReference type="ARBA" id="ARBA00022917"/>
    </source>
</evidence>
<dbReference type="InterPro" id="IPR002300">
    <property type="entry name" value="aa-tRNA-synth_Ia"/>
</dbReference>
<dbReference type="Pfam" id="PF00133">
    <property type="entry name" value="tRNA-synt_1"/>
    <property type="match status" value="1"/>
</dbReference>
<keyword evidence="3 10" id="KW-0436">Ligase</keyword>
<comment type="similarity">
    <text evidence="1 10">Belongs to the class-I aminoacyl-tRNA synthetase family.</text>
</comment>
<name>A0ABR0S973_9HYPO</name>
<dbReference type="Pfam" id="PF08264">
    <property type="entry name" value="Anticodon_1"/>
    <property type="match status" value="1"/>
</dbReference>
<sequence length="1060" mass="121353">MSINFPKAEEEVLQFWREVDAFQTQLKLTEDCPRFTFYDGPPFATGLPHYGHLLTSTIKDIIPRYWSMKGYHVTRRFGWDTHGLPIEYEIDKKLGVSGRDAVMQMGIEKYNAECRAIVMRYSTEWRHTIERLGRWIDFDNDYKSMDTKFMETCWWVFKQLFDKGKVYRAYQIMPYSTALCTPLSQMEAKQNEKLTQDPAILVSFPILGVQGKENTSFIIYTTTPWTLPSNLLIAVHPDFEYIEILDEKTGKQYILLESGLSMLYKDPKKAKYKVLGKLTGKDMIGWKYEPIFKYFAETFSDCFQVIPADYVEAGEGTGIVHQAPAFGQEDYDAAVAAGFITPLRLPPCPVDDKGCFTSDVPEYAGQHVKAADKAILKDLRSTGRLLLESQVTHSDKFCWRSDTQLIRRAVSSWFIKVTDSIPEMLKNLEDTNWVPPFVKEKRFNNWVANAHDWNVSRNRYWGTPIPLWVSDDYEEVVCVGSIEELRQLSGYTGSLDDIHRDKVDGITIPSKQGKGALHRIDEIFDCWFESGSMPYASNHYPFENADKFHEGLFPADFIAEGLDQTRGWFYTLTVLGNHIFNTSPFRNVIVNGIVLAEDGKKMSKSLKNYPDPSAILNAHGSDALRLYLINSPVVRAESIRFKEAGVKEIVSRVLLPLWNSYRFFYEQAVLFKKSTGQDFVAQASFGEQGLSNVMDRWILANCQSLLRFMDQEMLGYRLYTVVPRLLQVIDDLTNWYIRFNRKRLKGVAGLGVEDTTAALNTLVQVLFTMVRALAPFIPFITDHIYQLLKPYLVDIIAEFKDSRSVHFLPFPAVQEALFDEVIERQVSAMQKVIQLGRGYLSDVEYLKSYVQEELNVRDIILTTDEDQYNIVLEAKVDWPTLGKKLKKDVQLVRKALPNLTQAQLRQYQKEKKISISGIELEENDLTLVRVIGKQSTASEDQNGAQWEPAFAEDVIILLDTAPHPELYDEGLAREIINRVQKLRKKAGLVPTDDINVQYSIVSNPEEVEINAVVASRQDLFTSALRSRIEKVQGEVAGESLILEEEQTVGELVIKLRLVKI</sequence>
<evidence type="ECO:0000256" key="1">
    <source>
        <dbReference type="ARBA" id="ARBA00005594"/>
    </source>
</evidence>
<dbReference type="InterPro" id="IPR033709">
    <property type="entry name" value="Anticodon_Ile_ABEc"/>
</dbReference>
<dbReference type="CDD" id="cd07961">
    <property type="entry name" value="Anticodon_Ia_Ile_ABEc"/>
    <property type="match status" value="1"/>
</dbReference>
<dbReference type="Gene3D" id="3.90.740.10">
    <property type="entry name" value="Valyl/Leucyl/Isoleucyl-tRNA synthetase, editing domain"/>
    <property type="match status" value="1"/>
</dbReference>
<evidence type="ECO:0000256" key="4">
    <source>
        <dbReference type="ARBA" id="ARBA00022741"/>
    </source>
</evidence>
<keyword evidence="6 10" id="KW-0648">Protein biosynthesis</keyword>
<dbReference type="PANTHER" id="PTHR42780:SF1">
    <property type="entry name" value="ISOLEUCINE--TRNA LIGASE, CYTOPLASMIC"/>
    <property type="match status" value="1"/>
</dbReference>
<dbReference type="Gene3D" id="1.10.730.10">
    <property type="entry name" value="Isoleucyl-tRNA Synthetase, Domain 1"/>
    <property type="match status" value="1"/>
</dbReference>
<evidence type="ECO:0000313" key="13">
    <source>
        <dbReference type="EMBL" id="KAK5988206.1"/>
    </source>
</evidence>
<organism evidence="13 14">
    <name type="scientific">Cladobotryum mycophilum</name>
    <dbReference type="NCBI Taxonomy" id="491253"/>
    <lineage>
        <taxon>Eukaryota</taxon>
        <taxon>Fungi</taxon>
        <taxon>Dikarya</taxon>
        <taxon>Ascomycota</taxon>
        <taxon>Pezizomycotina</taxon>
        <taxon>Sordariomycetes</taxon>
        <taxon>Hypocreomycetidae</taxon>
        <taxon>Hypocreales</taxon>
        <taxon>Hypocreaceae</taxon>
        <taxon>Cladobotryum</taxon>
    </lineage>
</organism>
<dbReference type="InterPro" id="IPR001412">
    <property type="entry name" value="aa-tRNA-synth_I_CS"/>
</dbReference>
<dbReference type="Proteomes" id="UP001338125">
    <property type="component" value="Unassembled WGS sequence"/>
</dbReference>
<evidence type="ECO:0000256" key="10">
    <source>
        <dbReference type="RuleBase" id="RU363035"/>
    </source>
</evidence>
<dbReference type="InterPro" id="IPR014729">
    <property type="entry name" value="Rossmann-like_a/b/a_fold"/>
</dbReference>
<evidence type="ECO:0000313" key="14">
    <source>
        <dbReference type="Proteomes" id="UP001338125"/>
    </source>
</evidence>
<accession>A0ABR0S973</accession>